<dbReference type="AlphaFoldDB" id="A0AAJ6DCX7"/>
<keyword evidence="1" id="KW-0812">Transmembrane</keyword>
<gene>
    <name evidence="3" type="ORF">QDX21_00300</name>
</gene>
<evidence type="ECO:0000313" key="4">
    <source>
        <dbReference type="Proteomes" id="UP001224674"/>
    </source>
</evidence>
<dbReference type="PANTHER" id="PTHR33608:SF3">
    <property type="entry name" value="SLR2013 PROTEIN"/>
    <property type="match status" value="1"/>
</dbReference>
<reference evidence="3 4" key="1">
    <citation type="submission" date="2023-03" db="EMBL/GenBank/DDBJ databases">
        <title>Complete genome sequences of several Auritidibacter ignavus strains isolated from ear infections.</title>
        <authorList>
            <person name="Baehr T."/>
            <person name="Baumhoegger A.M."/>
        </authorList>
    </citation>
    <scope>NUCLEOTIDE SEQUENCE [LARGE SCALE GENOMIC DNA]</scope>
    <source>
        <strain evidence="3 4">BABAE-6</strain>
    </source>
</reference>
<dbReference type="InterPro" id="IPR002881">
    <property type="entry name" value="DUF58"/>
</dbReference>
<evidence type="ECO:0000313" key="3">
    <source>
        <dbReference type="EMBL" id="WGH93297.1"/>
    </source>
</evidence>
<dbReference type="Pfam" id="PF01882">
    <property type="entry name" value="DUF58"/>
    <property type="match status" value="1"/>
</dbReference>
<dbReference type="RefSeq" id="WP_110109979.1">
    <property type="nucleotide sequence ID" value="NZ_CP122566.1"/>
</dbReference>
<sequence>MVISWRAMILAIIGLFPILLFPRWSTLGLCVLGLIVVLCADALTAVSPRRMSFSRSAQGSIRLGETTTVQLVVTNQSSRTLRGSVRDGWQPTAQADIPEQPVTIPGQESRRLSMHLTPTRRGTLRSRIVTVRSWGWLGLAGKQYTHRAEGAITVIPPFNSRRHLPSKLVSLREMAGRSAVLTRGAGHEFDSLREYVRGDDVRDIDWRATARAQELVVRTWRPERDRRVLILIDTSRTSAVRSGDGTRLDTGIEAALLLAALADAGGDRVEVIALDQKVQARASSTRRGKLLHQIVTALTDVFPRLVAADFTQVSSLISQTVKQRALVVLITALDTAAIQQGLLPVLPTIARKHQVVLASVTDPELEAMAAEREDLETVFQAASAEQDEHRRAGLIAQLRRFGAEVVEADPQDLPPRLADTYLHLKAAGRL</sequence>
<organism evidence="3 4">
    <name type="scientific">Auritidibacter ignavus</name>
    <dbReference type="NCBI Taxonomy" id="678932"/>
    <lineage>
        <taxon>Bacteria</taxon>
        <taxon>Bacillati</taxon>
        <taxon>Actinomycetota</taxon>
        <taxon>Actinomycetes</taxon>
        <taxon>Micrococcales</taxon>
        <taxon>Micrococcaceae</taxon>
        <taxon>Auritidibacter</taxon>
    </lineage>
</organism>
<feature type="transmembrane region" description="Helical" evidence="1">
    <location>
        <begin position="7"/>
        <end position="25"/>
    </location>
</feature>
<protein>
    <submittedName>
        <fullName evidence="3">DUF58 domain-containing protein</fullName>
    </submittedName>
</protein>
<dbReference type="Proteomes" id="UP001224674">
    <property type="component" value="Chromosome"/>
</dbReference>
<feature type="transmembrane region" description="Helical" evidence="1">
    <location>
        <begin position="31"/>
        <end position="48"/>
    </location>
</feature>
<proteinExistence type="predicted"/>
<evidence type="ECO:0000259" key="2">
    <source>
        <dbReference type="Pfam" id="PF01882"/>
    </source>
</evidence>
<dbReference type="EMBL" id="CP122566">
    <property type="protein sequence ID" value="WGH93297.1"/>
    <property type="molecule type" value="Genomic_DNA"/>
</dbReference>
<name>A0AAJ6DCX7_9MICC</name>
<keyword evidence="1" id="KW-0472">Membrane</keyword>
<keyword evidence="1" id="KW-1133">Transmembrane helix</keyword>
<dbReference type="PANTHER" id="PTHR33608">
    <property type="entry name" value="BLL2464 PROTEIN"/>
    <property type="match status" value="1"/>
</dbReference>
<accession>A0AAJ6DCX7</accession>
<keyword evidence="4" id="KW-1185">Reference proteome</keyword>
<evidence type="ECO:0000256" key="1">
    <source>
        <dbReference type="SAM" id="Phobius"/>
    </source>
</evidence>
<feature type="domain" description="DUF58" evidence="2">
    <location>
        <begin position="192"/>
        <end position="368"/>
    </location>
</feature>